<sequence>MRSSFSQPFSLLGDDQEKVDLFWGTQVTRTYIDPFTFLARRDVVSYPRIEDTSYETTDFAFSQPRFPFRTSLQDDGRREEKSSQSNPTSDGSTNGRQPTTPSPQQTRRSRSLPANQSTSLPKDTSKSPIPYNTKPSSRTNKSSPTTKQKPKTSSDTSLAAFLHRNTVQKIIQEEAAKLLRGKDDGGDTRSTGSKSMASMSVSDRSHAERSKAEESLARQAKERRAAKGKRFPGGEINGSLHKENQSLAMASIDEMSTSDFSDCNNVSSQMSCKPASLENSPKMKGSLDGFLSNHKAEEESSSDRERNHEPADAASVVSASTSGSTSISARSKAEQSGTEKKLRQRRKCAITEIVAEEDGEEDDNIKENDRIIGQMDNAPEGSGDNSVEPENLDDSLDLEEAIVPTAERNVRFRDQHSEKYISQELTHSMYDELFWTSEELAEFRYEAFMEEAGLDINEFS</sequence>
<feature type="compositionally biased region" description="Basic and acidic residues" evidence="1">
    <location>
        <begin position="203"/>
        <end position="225"/>
    </location>
</feature>
<feature type="compositionally biased region" description="Basic and acidic residues" evidence="1">
    <location>
        <begin position="176"/>
        <end position="187"/>
    </location>
</feature>
<feature type="compositionally biased region" description="Basic and acidic residues" evidence="1">
    <location>
        <begin position="72"/>
        <end position="82"/>
    </location>
</feature>
<organism evidence="2 3">
    <name type="scientific">Nitzschia inconspicua</name>
    <dbReference type="NCBI Taxonomy" id="303405"/>
    <lineage>
        <taxon>Eukaryota</taxon>
        <taxon>Sar</taxon>
        <taxon>Stramenopiles</taxon>
        <taxon>Ochrophyta</taxon>
        <taxon>Bacillariophyta</taxon>
        <taxon>Bacillariophyceae</taxon>
        <taxon>Bacillariophycidae</taxon>
        <taxon>Bacillariales</taxon>
        <taxon>Bacillariaceae</taxon>
        <taxon>Nitzschia</taxon>
    </lineage>
</organism>
<feature type="compositionally biased region" description="Low complexity" evidence="1">
    <location>
        <begin position="139"/>
        <end position="157"/>
    </location>
</feature>
<name>A0A9K3LRK3_9STRA</name>
<reference evidence="2" key="2">
    <citation type="submission" date="2021-04" db="EMBL/GenBank/DDBJ databases">
        <authorList>
            <person name="Podell S."/>
        </authorList>
    </citation>
    <scope>NUCLEOTIDE SEQUENCE</scope>
    <source>
        <strain evidence="2">Hildebrandi</strain>
    </source>
</reference>
<keyword evidence="3" id="KW-1185">Reference proteome</keyword>
<evidence type="ECO:0000313" key="3">
    <source>
        <dbReference type="Proteomes" id="UP000693970"/>
    </source>
</evidence>
<feature type="compositionally biased region" description="Polar residues" evidence="1">
    <location>
        <begin position="254"/>
        <end position="271"/>
    </location>
</feature>
<comment type="caution">
    <text evidence="2">The sequence shown here is derived from an EMBL/GenBank/DDBJ whole genome shotgun (WGS) entry which is preliminary data.</text>
</comment>
<feature type="region of interest" description="Disordered" evidence="1">
    <location>
        <begin position="65"/>
        <end position="160"/>
    </location>
</feature>
<proteinExistence type="predicted"/>
<feature type="compositionally biased region" description="Acidic residues" evidence="1">
    <location>
        <begin position="354"/>
        <end position="364"/>
    </location>
</feature>
<feature type="region of interest" description="Disordered" evidence="1">
    <location>
        <begin position="176"/>
        <end position="391"/>
    </location>
</feature>
<accession>A0A9K3LRK3</accession>
<evidence type="ECO:0000256" key="1">
    <source>
        <dbReference type="SAM" id="MobiDB-lite"/>
    </source>
</evidence>
<evidence type="ECO:0000313" key="2">
    <source>
        <dbReference type="EMBL" id="KAG7367235.1"/>
    </source>
</evidence>
<feature type="compositionally biased region" description="Polar residues" evidence="1">
    <location>
        <begin position="83"/>
        <end position="122"/>
    </location>
</feature>
<feature type="compositionally biased region" description="Polar residues" evidence="1">
    <location>
        <begin position="188"/>
        <end position="202"/>
    </location>
</feature>
<feature type="compositionally biased region" description="Basic and acidic residues" evidence="1">
    <location>
        <begin position="331"/>
        <end position="341"/>
    </location>
</feature>
<dbReference type="EMBL" id="JAGRRH010000007">
    <property type="protein sequence ID" value="KAG7367235.1"/>
    <property type="molecule type" value="Genomic_DNA"/>
</dbReference>
<dbReference type="Proteomes" id="UP000693970">
    <property type="component" value="Unassembled WGS sequence"/>
</dbReference>
<feature type="compositionally biased region" description="Low complexity" evidence="1">
    <location>
        <begin position="312"/>
        <end position="330"/>
    </location>
</feature>
<reference evidence="2" key="1">
    <citation type="journal article" date="2021" name="Sci. Rep.">
        <title>Diploid genomic architecture of Nitzschia inconspicua, an elite biomass production diatom.</title>
        <authorList>
            <person name="Oliver A."/>
            <person name="Podell S."/>
            <person name="Pinowska A."/>
            <person name="Traller J.C."/>
            <person name="Smith S.R."/>
            <person name="McClure R."/>
            <person name="Beliaev A."/>
            <person name="Bohutskyi P."/>
            <person name="Hill E.A."/>
            <person name="Rabines A."/>
            <person name="Zheng H."/>
            <person name="Allen L.Z."/>
            <person name="Kuo A."/>
            <person name="Grigoriev I.V."/>
            <person name="Allen A.E."/>
            <person name="Hazlebeck D."/>
            <person name="Allen E.E."/>
        </authorList>
    </citation>
    <scope>NUCLEOTIDE SEQUENCE</scope>
    <source>
        <strain evidence="2">Hildebrandi</strain>
    </source>
</reference>
<feature type="compositionally biased region" description="Basic and acidic residues" evidence="1">
    <location>
        <begin position="294"/>
        <end position="311"/>
    </location>
</feature>
<gene>
    <name evidence="2" type="ORF">IV203_029906</name>
</gene>
<protein>
    <submittedName>
        <fullName evidence="2">Uncharacterized protein</fullName>
    </submittedName>
</protein>
<dbReference type="AlphaFoldDB" id="A0A9K3LRK3"/>